<evidence type="ECO:0000259" key="10">
    <source>
        <dbReference type="PROSITE" id="PS50111"/>
    </source>
</evidence>
<evidence type="ECO:0000256" key="7">
    <source>
        <dbReference type="ARBA" id="ARBA00029447"/>
    </source>
</evidence>
<dbReference type="InterPro" id="IPR033479">
    <property type="entry name" value="dCache_1"/>
</dbReference>
<proteinExistence type="inferred from homology"/>
<dbReference type="PROSITE" id="PS50111">
    <property type="entry name" value="CHEMOTAXIS_TRANSDUC_2"/>
    <property type="match status" value="1"/>
</dbReference>
<comment type="similarity">
    <text evidence="7">Belongs to the methyl-accepting chemotaxis (MCP) protein family.</text>
</comment>
<keyword evidence="6" id="KW-0472">Membrane</keyword>
<dbReference type="GO" id="GO:0007165">
    <property type="term" value="P:signal transduction"/>
    <property type="evidence" value="ECO:0007669"/>
    <property type="project" value="UniProtKB-KW"/>
</dbReference>
<evidence type="ECO:0000256" key="4">
    <source>
        <dbReference type="ARBA" id="ARBA00022692"/>
    </source>
</evidence>
<keyword evidence="2" id="KW-1003">Cell membrane</keyword>
<keyword evidence="4" id="KW-0812">Transmembrane</keyword>
<feature type="domain" description="Methyl-accepting transducer" evidence="10">
    <location>
        <begin position="401"/>
        <end position="630"/>
    </location>
</feature>
<evidence type="ECO:0000256" key="6">
    <source>
        <dbReference type="ARBA" id="ARBA00023136"/>
    </source>
</evidence>
<dbReference type="Pfam" id="PF02743">
    <property type="entry name" value="dCache_1"/>
    <property type="match status" value="1"/>
</dbReference>
<dbReference type="FunFam" id="1.10.287.950:FF:000001">
    <property type="entry name" value="Methyl-accepting chemotaxis sensory transducer"/>
    <property type="match status" value="1"/>
</dbReference>
<feature type="region of interest" description="Disordered" evidence="9">
    <location>
        <begin position="650"/>
        <end position="718"/>
    </location>
</feature>
<dbReference type="InterPro" id="IPR004089">
    <property type="entry name" value="MCPsignal_dom"/>
</dbReference>
<dbReference type="InterPro" id="IPR004090">
    <property type="entry name" value="Chemotax_Me-accpt_rcpt"/>
</dbReference>
<dbReference type="SUPFAM" id="SSF58104">
    <property type="entry name" value="Methyl-accepting chemotaxis protein (MCP) signaling domain"/>
    <property type="match status" value="1"/>
</dbReference>
<dbReference type="CDD" id="cd12913">
    <property type="entry name" value="PDC1_MCP_like"/>
    <property type="match status" value="1"/>
</dbReference>
<dbReference type="SMART" id="SM00283">
    <property type="entry name" value="MA"/>
    <property type="match status" value="1"/>
</dbReference>
<keyword evidence="3" id="KW-0488">Methylation</keyword>
<dbReference type="Pfam" id="PF00015">
    <property type="entry name" value="MCPsignal"/>
    <property type="match status" value="1"/>
</dbReference>
<evidence type="ECO:0000256" key="3">
    <source>
        <dbReference type="ARBA" id="ARBA00022481"/>
    </source>
</evidence>
<evidence type="ECO:0000256" key="2">
    <source>
        <dbReference type="ARBA" id="ARBA00022475"/>
    </source>
</evidence>
<dbReference type="PANTHER" id="PTHR43531">
    <property type="entry name" value="PROTEIN ICFG"/>
    <property type="match status" value="1"/>
</dbReference>
<dbReference type="Gene3D" id="3.30.450.20">
    <property type="entry name" value="PAS domain"/>
    <property type="match status" value="2"/>
</dbReference>
<dbReference type="CDD" id="cd12912">
    <property type="entry name" value="PDC2_MCP_like"/>
    <property type="match status" value="1"/>
</dbReference>
<dbReference type="PANTHER" id="PTHR43531:SF14">
    <property type="entry name" value="METHYL-ACCEPTING CHEMOTAXIS PROTEIN I-RELATED"/>
    <property type="match status" value="1"/>
</dbReference>
<dbReference type="RefSeq" id="WP_165887066.1">
    <property type="nucleotide sequence ID" value="NZ_QXNC01000002.1"/>
</dbReference>
<dbReference type="GO" id="GO:0004888">
    <property type="term" value="F:transmembrane signaling receptor activity"/>
    <property type="evidence" value="ECO:0007669"/>
    <property type="project" value="InterPro"/>
</dbReference>
<evidence type="ECO:0000313" key="11">
    <source>
        <dbReference type="EMBL" id="TCP19652.1"/>
    </source>
</evidence>
<comment type="subcellular location">
    <subcellularLocation>
        <location evidence="1">Cell membrane</location>
        <topology evidence="1">Multi-pass membrane protein</topology>
    </subcellularLocation>
</comment>
<dbReference type="InterPro" id="IPR051310">
    <property type="entry name" value="MCP_chemotaxis"/>
</dbReference>
<dbReference type="GO" id="GO:0006935">
    <property type="term" value="P:chemotaxis"/>
    <property type="evidence" value="ECO:0007669"/>
    <property type="project" value="InterPro"/>
</dbReference>
<name>A0A4R2NEU4_9BURK</name>
<keyword evidence="12" id="KW-1185">Reference proteome</keyword>
<evidence type="ECO:0000256" key="5">
    <source>
        <dbReference type="ARBA" id="ARBA00022989"/>
    </source>
</evidence>
<gene>
    <name evidence="11" type="ORF">EV674_104112</name>
</gene>
<reference evidence="11 12" key="1">
    <citation type="submission" date="2019-03" db="EMBL/GenBank/DDBJ databases">
        <title>Genomic Encyclopedia of Type Strains, Phase IV (KMG-IV): sequencing the most valuable type-strain genomes for metagenomic binning, comparative biology and taxonomic classification.</title>
        <authorList>
            <person name="Goeker M."/>
        </authorList>
    </citation>
    <scope>NUCLEOTIDE SEQUENCE [LARGE SCALE GENOMIC DNA]</scope>
    <source>
        <strain evidence="11 12">DSM 1837</strain>
    </source>
</reference>
<evidence type="ECO:0000313" key="12">
    <source>
        <dbReference type="Proteomes" id="UP000295182"/>
    </source>
</evidence>
<dbReference type="GO" id="GO:0005886">
    <property type="term" value="C:plasma membrane"/>
    <property type="evidence" value="ECO:0007669"/>
    <property type="project" value="UniProtKB-SubCell"/>
</dbReference>
<protein>
    <submittedName>
        <fullName evidence="11">Methyl-accepting chemotaxis sensory transducer with Cache sensor</fullName>
    </submittedName>
</protein>
<comment type="caution">
    <text evidence="11">The sequence shown here is derived from an EMBL/GenBank/DDBJ whole genome shotgun (WGS) entry which is preliminary data.</text>
</comment>
<keyword evidence="5" id="KW-1133">Transmembrane helix</keyword>
<evidence type="ECO:0000256" key="1">
    <source>
        <dbReference type="ARBA" id="ARBA00004651"/>
    </source>
</evidence>
<accession>A0A4R2NEU4</accession>
<evidence type="ECO:0000256" key="8">
    <source>
        <dbReference type="PROSITE-ProRule" id="PRU00284"/>
    </source>
</evidence>
<dbReference type="CDD" id="cd11386">
    <property type="entry name" value="MCP_signal"/>
    <property type="match status" value="1"/>
</dbReference>
<sequence>MTTRKKISLRTRLLLVVLIVLAGYAITLTVLTRQAGNLQHKTALQYTTQLAANEGAKATANIEQALDSARTLAHALGSLKTAGLTDRASADALLKGVLAGNPSFLGVWTGWEPNAFDGKDSEYANQPGHDASGRYVPYWNRGSGTISVEPLADYDKPGAGDFYQLAKASGQETVLEPYSYTVAGKSVLMTTLVAPILIDGRFMGVAGIDMALANLQQTVEKIRVYDTGYASLLSNKGIYVGDRDAENVGKDLGDGLEQAKQAIAQGSILQTNFFSQRLETDVTRVFVPIQIGMTKTPWSFAVTVPNDTILSEVQQQRLTAIGLGVLSILLVSLGLAFALDRLVLRPIGGEPDDAAGITARVAHGDLSQPIAVRPQDTTSLMAQLQHMQNSLASVVANVRQGAESVATASAQISQGNHDLSGRTESQASALEQTAASMEQLGSTVTQNADNARHANELARSASSVAVQGGEAVARVIATMKDINDSSRKIADIIGVIDGIAFQTNILALNAAVEAARAGEQGRGFAVVAAEVRSLAGRSAEAAKEIKALIGASVGRVEVGATQVDQAGQTMTEVVQAIQRVTDIMGDISAASAEQSAGVGQIGEAITQMDQVTQQNAALVEEMAAAATSLQNQAQDLVQTVAVFQLGAGTGAARATPTAAPRPAPAPTPARVAMPAPRPAPARPMPVRSSTARTAAPTLANTPAKAPQSPGKDDDWESF</sequence>
<dbReference type="PRINTS" id="PR00260">
    <property type="entry name" value="CHEMTRNSDUCR"/>
</dbReference>
<dbReference type="AlphaFoldDB" id="A0A4R2NEU4"/>
<dbReference type="EMBL" id="SLXH01000004">
    <property type="protein sequence ID" value="TCP19652.1"/>
    <property type="molecule type" value="Genomic_DNA"/>
</dbReference>
<dbReference type="Proteomes" id="UP000295182">
    <property type="component" value="Unassembled WGS sequence"/>
</dbReference>
<evidence type="ECO:0000256" key="9">
    <source>
        <dbReference type="SAM" id="MobiDB-lite"/>
    </source>
</evidence>
<organism evidence="11 12">
    <name type="scientific">Simplicispira metamorpha</name>
    <dbReference type="NCBI Taxonomy" id="80881"/>
    <lineage>
        <taxon>Bacteria</taxon>
        <taxon>Pseudomonadati</taxon>
        <taxon>Pseudomonadota</taxon>
        <taxon>Betaproteobacteria</taxon>
        <taxon>Burkholderiales</taxon>
        <taxon>Comamonadaceae</taxon>
        <taxon>Simplicispira</taxon>
    </lineage>
</organism>
<dbReference type="Gene3D" id="1.10.287.950">
    <property type="entry name" value="Methyl-accepting chemotaxis protein"/>
    <property type="match status" value="1"/>
</dbReference>
<keyword evidence="8" id="KW-0807">Transducer</keyword>